<name>A0A7S0J4Y7_9EUKA</name>
<dbReference type="GO" id="GO:0006511">
    <property type="term" value="P:ubiquitin-dependent protein catabolic process"/>
    <property type="evidence" value="ECO:0007669"/>
    <property type="project" value="TreeGrafter"/>
</dbReference>
<dbReference type="EMBL" id="HBER01032712">
    <property type="protein sequence ID" value="CAD8541162.1"/>
    <property type="molecule type" value="Transcribed_RNA"/>
</dbReference>
<comment type="catalytic activity">
    <reaction evidence="1">
        <text>S-ubiquitinyl-[E2 ubiquitin-conjugating enzyme]-L-cysteine + [acceptor protein]-L-lysine = [E2 ubiquitin-conjugating enzyme]-L-cysteine + N(6)-ubiquitinyl-[acceptor protein]-L-lysine.</text>
        <dbReference type="EC" id="2.3.2.26"/>
    </reaction>
</comment>
<feature type="active site" description="Glycyl thioester intermediate" evidence="5">
    <location>
        <position position="428"/>
    </location>
</feature>
<dbReference type="EC" id="2.3.2.26" evidence="2"/>
<dbReference type="SUPFAM" id="SSF56204">
    <property type="entry name" value="Hect, E3 ligase catalytic domain"/>
    <property type="match status" value="1"/>
</dbReference>
<dbReference type="InterPro" id="IPR044611">
    <property type="entry name" value="E3A/B/C-like"/>
</dbReference>
<dbReference type="Gene3D" id="3.90.1750.10">
    <property type="entry name" value="Hect, E3 ligase catalytic domains"/>
    <property type="match status" value="1"/>
</dbReference>
<evidence type="ECO:0000256" key="4">
    <source>
        <dbReference type="ARBA" id="ARBA00022786"/>
    </source>
</evidence>
<dbReference type="InterPro" id="IPR000569">
    <property type="entry name" value="HECT_dom"/>
</dbReference>
<dbReference type="FunFam" id="3.30.2160.10:FF:000002">
    <property type="entry name" value="Putative Ubiquitin-protein ligase E3C"/>
    <property type="match status" value="1"/>
</dbReference>
<evidence type="ECO:0000259" key="6">
    <source>
        <dbReference type="PROSITE" id="PS50237"/>
    </source>
</evidence>
<reference evidence="7" key="1">
    <citation type="submission" date="2021-01" db="EMBL/GenBank/DDBJ databases">
        <authorList>
            <person name="Corre E."/>
            <person name="Pelletier E."/>
            <person name="Niang G."/>
            <person name="Scheremetjew M."/>
            <person name="Finn R."/>
            <person name="Kale V."/>
            <person name="Holt S."/>
            <person name="Cochrane G."/>
            <person name="Meng A."/>
            <person name="Brown T."/>
            <person name="Cohen L."/>
        </authorList>
    </citation>
    <scope>NUCLEOTIDE SEQUENCE</scope>
    <source>
        <strain evidence="7">RCC1130</strain>
    </source>
</reference>
<accession>A0A7S0J4Y7</accession>
<evidence type="ECO:0000313" key="7">
    <source>
        <dbReference type="EMBL" id="CAD8541162.1"/>
    </source>
</evidence>
<dbReference type="Gene3D" id="3.30.2160.10">
    <property type="entry name" value="Hect, E3 ligase catalytic domain"/>
    <property type="match status" value="1"/>
</dbReference>
<dbReference type="Pfam" id="PF00632">
    <property type="entry name" value="HECT"/>
    <property type="match status" value="1"/>
</dbReference>
<evidence type="ECO:0000256" key="2">
    <source>
        <dbReference type="ARBA" id="ARBA00012485"/>
    </source>
</evidence>
<evidence type="ECO:0000256" key="1">
    <source>
        <dbReference type="ARBA" id="ARBA00000885"/>
    </source>
</evidence>
<sequence>MLGLLVERDARRPFCAPQAWLVRALDADRLKREFFERTPHALALVAQMPWVLSFDERVHLFRELVERERRGVLGEHLPEHVRGHHVKIRREHMLEDGYVQLGGLPPGALKGTIRIEFISELGMAEAGIDRHGVFKEFLEETAAKAFDQNLGLFNSTPTRQLYPARASALAVGANHLQLFDFVGKMLGKAVYEGIVLDVSLADFVASKLLGKVNSLDELPSLDAELHSSLSFLKKYEGNVELDLCLTFSVDHDDLGVRETVELREVGSTIPVTKENRIEYVHLMADYALNKQLAPQSKAFVRGFHSVVPAGWLRLFSTPELQRLINGDDSPVDIEDLRKHTRYAGGYNDFSPTVRDLWSVLGTFSREDRARFLKFATSCSKAPLLGFAHLQPTFTVQCVSSDGAEVPSALAFFGMGRTETSRLPTASTCFNLLKLPNFKNKKVLREKLLYAIRSSSGFELS</sequence>
<proteinExistence type="predicted"/>
<dbReference type="GO" id="GO:0061630">
    <property type="term" value="F:ubiquitin protein ligase activity"/>
    <property type="evidence" value="ECO:0007669"/>
    <property type="project" value="UniProtKB-EC"/>
</dbReference>
<dbReference type="PANTHER" id="PTHR45700">
    <property type="entry name" value="UBIQUITIN-PROTEIN LIGASE E3C"/>
    <property type="match status" value="1"/>
</dbReference>
<dbReference type="PANTHER" id="PTHR45700:SF3">
    <property type="entry name" value="UBIQUITIN-PROTEIN LIGASE E3B"/>
    <property type="match status" value="1"/>
</dbReference>
<dbReference type="CDD" id="cd00078">
    <property type="entry name" value="HECTc"/>
    <property type="match status" value="1"/>
</dbReference>
<dbReference type="FunFam" id="3.30.2410.10:FF:000011">
    <property type="entry name" value="Putative Ubiquitin-protein ligase E3C"/>
    <property type="match status" value="1"/>
</dbReference>
<evidence type="ECO:0000256" key="5">
    <source>
        <dbReference type="PROSITE-ProRule" id="PRU00104"/>
    </source>
</evidence>
<dbReference type="SMART" id="SM00119">
    <property type="entry name" value="HECTc"/>
    <property type="match status" value="1"/>
</dbReference>
<keyword evidence="3" id="KW-0808">Transferase</keyword>
<keyword evidence="4 5" id="KW-0833">Ubl conjugation pathway</keyword>
<dbReference type="GO" id="GO:0000209">
    <property type="term" value="P:protein polyubiquitination"/>
    <property type="evidence" value="ECO:0007669"/>
    <property type="project" value="InterPro"/>
</dbReference>
<dbReference type="Gene3D" id="3.30.2410.10">
    <property type="entry name" value="Hect, E3 ligase catalytic domain"/>
    <property type="match status" value="1"/>
</dbReference>
<dbReference type="AlphaFoldDB" id="A0A7S0J4Y7"/>
<dbReference type="InterPro" id="IPR035983">
    <property type="entry name" value="Hect_E3_ubiquitin_ligase"/>
</dbReference>
<organism evidence="7">
    <name type="scientific">Calcidiscus leptoporus</name>
    <dbReference type="NCBI Taxonomy" id="127549"/>
    <lineage>
        <taxon>Eukaryota</taxon>
        <taxon>Haptista</taxon>
        <taxon>Haptophyta</taxon>
        <taxon>Prymnesiophyceae</taxon>
        <taxon>Coccolithales</taxon>
        <taxon>Calcidiscaceae</taxon>
        <taxon>Calcidiscus</taxon>
    </lineage>
</organism>
<dbReference type="PROSITE" id="PS50237">
    <property type="entry name" value="HECT"/>
    <property type="match status" value="1"/>
</dbReference>
<evidence type="ECO:0000256" key="3">
    <source>
        <dbReference type="ARBA" id="ARBA00022679"/>
    </source>
</evidence>
<protein>
    <recommendedName>
        <fullName evidence="2">HECT-type E3 ubiquitin transferase</fullName>
        <ecNumber evidence="2">2.3.2.26</ecNumber>
    </recommendedName>
</protein>
<feature type="domain" description="HECT" evidence="6">
    <location>
        <begin position="105"/>
        <end position="460"/>
    </location>
</feature>
<gene>
    <name evidence="7" type="ORF">CLEP1334_LOCUS16448</name>
</gene>